<dbReference type="Pfam" id="PF00005">
    <property type="entry name" value="ABC_tran"/>
    <property type="match status" value="2"/>
</dbReference>
<feature type="transmembrane region" description="Helical" evidence="10">
    <location>
        <begin position="868"/>
        <end position="889"/>
    </location>
</feature>
<dbReference type="PANTHER" id="PTHR24223:SF356">
    <property type="entry name" value="ATP-BINDING CASSETTE TRANSPORTER ABC4"/>
    <property type="match status" value="1"/>
</dbReference>
<dbReference type="InterPro" id="IPR003593">
    <property type="entry name" value="AAA+_ATPase"/>
</dbReference>
<evidence type="ECO:0000313" key="14">
    <source>
        <dbReference type="Proteomes" id="UP000076722"/>
    </source>
</evidence>
<dbReference type="InterPro" id="IPR003439">
    <property type="entry name" value="ABC_transporter-like_ATP-bd"/>
</dbReference>
<feature type="transmembrane region" description="Helical" evidence="10">
    <location>
        <begin position="187"/>
        <end position="208"/>
    </location>
</feature>
<feature type="domain" description="ABC transporter" evidence="11">
    <location>
        <begin position="1144"/>
        <end position="1380"/>
    </location>
</feature>
<feature type="transmembrane region" description="Helical" evidence="10">
    <location>
        <begin position="825"/>
        <end position="848"/>
    </location>
</feature>
<evidence type="ECO:0000256" key="2">
    <source>
        <dbReference type="ARBA" id="ARBA00022448"/>
    </source>
</evidence>
<evidence type="ECO:0000256" key="5">
    <source>
        <dbReference type="ARBA" id="ARBA00022741"/>
    </source>
</evidence>
<dbReference type="InterPro" id="IPR027417">
    <property type="entry name" value="P-loop_NTPase"/>
</dbReference>
<feature type="transmembrane region" description="Helical" evidence="10">
    <location>
        <begin position="305"/>
        <end position="322"/>
    </location>
</feature>
<dbReference type="GO" id="GO:0016887">
    <property type="term" value="F:ATP hydrolysis activity"/>
    <property type="evidence" value="ECO:0007669"/>
    <property type="project" value="InterPro"/>
</dbReference>
<evidence type="ECO:0000256" key="8">
    <source>
        <dbReference type="ARBA" id="ARBA00023136"/>
    </source>
</evidence>
<name>A0A164Y3I0_9AGAM</name>
<keyword evidence="5" id="KW-0547">Nucleotide-binding</keyword>
<dbReference type="GO" id="GO:0140359">
    <property type="term" value="F:ABC-type transporter activity"/>
    <property type="evidence" value="ECO:0007669"/>
    <property type="project" value="InterPro"/>
</dbReference>
<dbReference type="PROSITE" id="PS50893">
    <property type="entry name" value="ABC_TRANSPORTER_2"/>
    <property type="match status" value="2"/>
</dbReference>
<dbReference type="Gene3D" id="3.40.50.300">
    <property type="entry name" value="P-loop containing nucleotide triphosphate hydrolases"/>
    <property type="match status" value="2"/>
</dbReference>
<feature type="region of interest" description="Disordered" evidence="9">
    <location>
        <begin position="522"/>
        <end position="541"/>
    </location>
</feature>
<proteinExistence type="predicted"/>
<feature type="compositionally biased region" description="Low complexity" evidence="9">
    <location>
        <begin position="523"/>
        <end position="535"/>
    </location>
</feature>
<keyword evidence="3 10" id="KW-0812">Transmembrane</keyword>
<evidence type="ECO:0000256" key="6">
    <source>
        <dbReference type="ARBA" id="ARBA00022840"/>
    </source>
</evidence>
<sequence length="1398" mass="155395">LKYTRVALLFLSGVLIPLLLPRRYVPLDPSHPQPPALHQISSYLSFAYFTFLDPLVWKAFKNENKNGKGREGEKGGFGWDDIPRLAEDDKTEYLSRHSFHVLDPVMSGRKRNFSWSLIILFKKQYLIMTAVTLLQATTDFAWPLATNRILAYLESPPPSSPSQASSLVVIGDPTIRSQESSIRPWVWILWLTIGPIFGTLLNEIYLYYQTVVFAKTQALITQLLLVHSLRVRLNTTSASSSTSDSEVQASPEASSTNTNTDARKKRASEEKKASEEKEDYIGKINNLMTGDVDLLITFQEWMRPVILVIHAMMCMLILYFILGWSALVGLATMLLCLPLPGYLGTKILIVQEGRMKKADSRIAAVTQMMNVIRMVKLFAWERKVEGRIYDKRQEELREIFRNVVLDCISIMAKYVSSLHSSDRTLLKDTLVMGEDLIASKVFSSLVLFNILDHDMHTMFWIITGILRGKVSLDRVGEFLNSGELLDSNLPVVSATDHSVLDSEVIIRDAIFRWDKCNSTSGITTPTTTTTTTTTPIPNPRSHQKFTLRIPHTLSFPSSSKTLIYGPTASGKTSLLMALLGEMYFSPSSSKGCYCLPRDEDGGGVAYAAQESWVLNDTIRENILFGEEYDEERFERVIWETGLRQDLDGFEGGDMTEVGERGITLSGGQKARITLARALYSRASILLLDDVLSALDVHTTQWVARNCLGGDLLKGRTVLLVTNNVALCEPFANYVVGIEDGRVRRLMTAGSVLGDGVVKESREALEEIERKEDGWIDKPNDGLLKGDEAENLKKVDGKLIVAEEMAEGHLSWAAARLWFIHLGGPLFFTFVAVMLLLQSVFGLGGNWFLGWWSSQYVDPPPDGSFDRYLGIYTVIAVLDISILIVNFAYFEIGGIRASRSLHQNLIKSVLSATLRWLDTVPISRVIARCSQDFQIIDGILPNNAFIVFWESTRLTTYFITIVVSAGYVTLVPGVIVIALGLTFGQIYIKAQLPLKRMRSNARSPVLSHVGAALHGLVSIRAYGAQASVLKESFARIDQYTHVSRTYMNLNRWIGIRTKTLGSLFTGAVAAYLVYGRDLSSGRVGFTLSLIAAWTDMLLSWIREFNDLEVQGNSIERIKDFLDIDHEPEPTEEGKVAAYWPASGELRVENLSARYSADGPLVLKNISFSLKSGQRMGIVGRTGAGKSSMALALLRAIPTTGSILYDSIDTSKINLDILRSNITIIPQHPELLVGNIRENLDPFGEHEDATLNDALRAAGLYSIQGDEFGGKIGLDTDVSNGGSNFSQGQKQILALARAILRRSKIVILDEATAAIDHQTDHAIQESLRTEFKDATVITVAHRLQTIMNSDRIMVLDKGEVVEFDSPSTLLCRNGGFFKSLVNESPDREELCRAAKVPLLT</sequence>
<evidence type="ECO:0000256" key="4">
    <source>
        <dbReference type="ARBA" id="ARBA00022737"/>
    </source>
</evidence>
<dbReference type="EMBL" id="KV419399">
    <property type="protein sequence ID" value="KZS96546.1"/>
    <property type="molecule type" value="Genomic_DNA"/>
</dbReference>
<dbReference type="InterPro" id="IPR050173">
    <property type="entry name" value="ABC_transporter_C-like"/>
</dbReference>
<dbReference type="GO" id="GO:0016020">
    <property type="term" value="C:membrane"/>
    <property type="evidence" value="ECO:0007669"/>
    <property type="project" value="UniProtKB-SubCell"/>
</dbReference>
<evidence type="ECO:0000256" key="7">
    <source>
        <dbReference type="ARBA" id="ARBA00022989"/>
    </source>
</evidence>
<dbReference type="Gene3D" id="1.20.1560.10">
    <property type="entry name" value="ABC transporter type 1, transmembrane domain"/>
    <property type="match status" value="2"/>
</dbReference>
<comment type="subcellular location">
    <subcellularLocation>
        <location evidence="1">Membrane</location>
        <topology evidence="1">Multi-pass membrane protein</topology>
    </subcellularLocation>
</comment>
<evidence type="ECO:0000259" key="12">
    <source>
        <dbReference type="PROSITE" id="PS50929"/>
    </source>
</evidence>
<dbReference type="CDD" id="cd18604">
    <property type="entry name" value="ABC_6TM_VMR1_D2_like"/>
    <property type="match status" value="1"/>
</dbReference>
<keyword evidence="13" id="KW-0378">Hydrolase</keyword>
<evidence type="ECO:0000256" key="3">
    <source>
        <dbReference type="ARBA" id="ARBA00022692"/>
    </source>
</evidence>
<dbReference type="SUPFAM" id="SSF90123">
    <property type="entry name" value="ABC transporter transmembrane region"/>
    <property type="match status" value="2"/>
</dbReference>
<dbReference type="CDD" id="cd03244">
    <property type="entry name" value="ABCC_MRP_domain2"/>
    <property type="match status" value="1"/>
</dbReference>
<dbReference type="SUPFAM" id="SSF52540">
    <property type="entry name" value="P-loop containing nucleoside triphosphate hydrolases"/>
    <property type="match status" value="2"/>
</dbReference>
<feature type="domain" description="ABC transporter" evidence="11">
    <location>
        <begin position="522"/>
        <end position="764"/>
    </location>
</feature>
<dbReference type="FunFam" id="3.40.50.300:FF:000838">
    <property type="entry name" value="ABC multidrug transporter (Eurofung)"/>
    <property type="match status" value="1"/>
</dbReference>
<reference evidence="13 14" key="1">
    <citation type="journal article" date="2016" name="Mol. Biol. Evol.">
        <title>Comparative Genomics of Early-Diverging Mushroom-Forming Fungi Provides Insights into the Origins of Lignocellulose Decay Capabilities.</title>
        <authorList>
            <person name="Nagy L.G."/>
            <person name="Riley R."/>
            <person name="Tritt A."/>
            <person name="Adam C."/>
            <person name="Daum C."/>
            <person name="Floudas D."/>
            <person name="Sun H."/>
            <person name="Yadav J.S."/>
            <person name="Pangilinan J."/>
            <person name="Larsson K.H."/>
            <person name="Matsuura K."/>
            <person name="Barry K."/>
            <person name="Labutti K."/>
            <person name="Kuo R."/>
            <person name="Ohm R.A."/>
            <person name="Bhattacharya S.S."/>
            <person name="Shirouzu T."/>
            <person name="Yoshinaga Y."/>
            <person name="Martin F.M."/>
            <person name="Grigoriev I.V."/>
            <person name="Hibbett D.S."/>
        </authorList>
    </citation>
    <scope>NUCLEOTIDE SEQUENCE [LARGE SCALE GENOMIC DNA]</scope>
    <source>
        <strain evidence="13 14">HHB9708</strain>
    </source>
</reference>
<accession>A0A164Y3I0</accession>
<evidence type="ECO:0000259" key="11">
    <source>
        <dbReference type="PROSITE" id="PS50893"/>
    </source>
</evidence>
<evidence type="ECO:0000256" key="9">
    <source>
        <dbReference type="SAM" id="MobiDB-lite"/>
    </source>
</evidence>
<feature type="non-terminal residue" evidence="13">
    <location>
        <position position="1"/>
    </location>
</feature>
<keyword evidence="4" id="KW-0677">Repeat</keyword>
<feature type="transmembrane region" description="Helical" evidence="10">
    <location>
        <begin position="956"/>
        <end position="987"/>
    </location>
</feature>
<feature type="domain" description="ABC transmembrane type-1" evidence="12">
    <location>
        <begin position="829"/>
        <end position="1089"/>
    </location>
</feature>
<evidence type="ECO:0000256" key="10">
    <source>
        <dbReference type="SAM" id="Phobius"/>
    </source>
</evidence>
<keyword evidence="7 10" id="KW-1133">Transmembrane helix</keyword>
<dbReference type="InterPro" id="IPR036640">
    <property type="entry name" value="ABC1_TM_sf"/>
</dbReference>
<dbReference type="PROSITE" id="PS50929">
    <property type="entry name" value="ABC_TM1F"/>
    <property type="match status" value="2"/>
</dbReference>
<dbReference type="Proteomes" id="UP000076722">
    <property type="component" value="Unassembled WGS sequence"/>
</dbReference>
<organism evidence="13 14">
    <name type="scientific">Sistotremastrum niveocremeum HHB9708</name>
    <dbReference type="NCBI Taxonomy" id="1314777"/>
    <lineage>
        <taxon>Eukaryota</taxon>
        <taxon>Fungi</taxon>
        <taxon>Dikarya</taxon>
        <taxon>Basidiomycota</taxon>
        <taxon>Agaricomycotina</taxon>
        <taxon>Agaricomycetes</taxon>
        <taxon>Sistotremastrales</taxon>
        <taxon>Sistotremastraceae</taxon>
        <taxon>Sertulicium</taxon>
        <taxon>Sertulicium niveocremeum</taxon>
    </lineage>
</organism>
<protein>
    <submittedName>
        <fullName evidence="13">p-loop containing nucleoside triphosphate hydrolase protein</fullName>
    </submittedName>
</protein>
<dbReference type="CDD" id="cd18596">
    <property type="entry name" value="ABC_6TM_VMR1_D1_like"/>
    <property type="match status" value="1"/>
</dbReference>
<dbReference type="PROSITE" id="PS00211">
    <property type="entry name" value="ABC_TRANSPORTER_1"/>
    <property type="match status" value="1"/>
</dbReference>
<feature type="transmembrane region" description="Helical" evidence="10">
    <location>
        <begin position="40"/>
        <end position="60"/>
    </location>
</feature>
<dbReference type="STRING" id="1314777.A0A164Y3I0"/>
<feature type="region of interest" description="Disordered" evidence="9">
    <location>
        <begin position="239"/>
        <end position="274"/>
    </location>
</feature>
<feature type="domain" description="ABC transmembrane type-1" evidence="12">
    <location>
        <begin position="126"/>
        <end position="401"/>
    </location>
</feature>
<dbReference type="InterPro" id="IPR017871">
    <property type="entry name" value="ABC_transporter-like_CS"/>
</dbReference>
<feature type="compositionally biased region" description="Polar residues" evidence="9">
    <location>
        <begin position="246"/>
        <end position="260"/>
    </location>
</feature>
<keyword evidence="2" id="KW-0813">Transport</keyword>
<keyword evidence="8 10" id="KW-0472">Membrane</keyword>
<dbReference type="GO" id="GO:0005524">
    <property type="term" value="F:ATP binding"/>
    <property type="evidence" value="ECO:0007669"/>
    <property type="project" value="UniProtKB-KW"/>
</dbReference>
<feature type="transmembrane region" description="Helical" evidence="10">
    <location>
        <begin position="328"/>
        <end position="349"/>
    </location>
</feature>
<dbReference type="OrthoDB" id="6500128at2759"/>
<keyword evidence="14" id="KW-1185">Reference proteome</keyword>
<dbReference type="SMART" id="SM00382">
    <property type="entry name" value="AAA"/>
    <property type="match status" value="2"/>
</dbReference>
<gene>
    <name evidence="13" type="ORF">SISNIDRAFT_537574</name>
</gene>
<evidence type="ECO:0000313" key="13">
    <source>
        <dbReference type="EMBL" id="KZS96546.1"/>
    </source>
</evidence>
<dbReference type="Pfam" id="PF00664">
    <property type="entry name" value="ABC_membrane"/>
    <property type="match status" value="2"/>
</dbReference>
<dbReference type="InterPro" id="IPR011527">
    <property type="entry name" value="ABC1_TM_dom"/>
</dbReference>
<keyword evidence="6" id="KW-0067">ATP-binding</keyword>
<evidence type="ECO:0000256" key="1">
    <source>
        <dbReference type="ARBA" id="ARBA00004141"/>
    </source>
</evidence>
<dbReference type="FunFam" id="1.20.1560.10:FF:000013">
    <property type="entry name" value="ABC transporter C family member 2"/>
    <property type="match status" value="1"/>
</dbReference>
<dbReference type="CDD" id="cd03250">
    <property type="entry name" value="ABCC_MRP_domain1"/>
    <property type="match status" value="1"/>
</dbReference>
<dbReference type="PANTHER" id="PTHR24223">
    <property type="entry name" value="ATP-BINDING CASSETTE SUB-FAMILY C"/>
    <property type="match status" value="1"/>
</dbReference>
<feature type="transmembrane region" description="Helical" evidence="10">
    <location>
        <begin position="125"/>
        <end position="145"/>
    </location>
</feature>